<evidence type="ECO:0000313" key="2">
    <source>
        <dbReference type="EMBL" id="KAK7253365.1"/>
    </source>
</evidence>
<dbReference type="Proteomes" id="UP001363151">
    <property type="component" value="Unassembled WGS sequence"/>
</dbReference>
<proteinExistence type="predicted"/>
<keyword evidence="3" id="KW-1185">Reference proteome</keyword>
<name>A0ABR1GBD9_AURAN</name>
<feature type="chain" id="PRO_5046539182" evidence="1">
    <location>
        <begin position="19"/>
        <end position="998"/>
    </location>
</feature>
<comment type="caution">
    <text evidence="2">The sequence shown here is derived from an EMBL/GenBank/DDBJ whole genome shotgun (WGS) entry which is preliminary data.</text>
</comment>
<reference evidence="2 3" key="1">
    <citation type="submission" date="2024-03" db="EMBL/GenBank/DDBJ databases">
        <title>Aureococcus anophagefferens CCMP1851 and Kratosvirus quantuckense: Draft genome of a second virus-susceptible host strain in the model system.</title>
        <authorList>
            <person name="Chase E."/>
            <person name="Truchon A.R."/>
            <person name="Schepens W."/>
            <person name="Wilhelm S.W."/>
        </authorList>
    </citation>
    <scope>NUCLEOTIDE SEQUENCE [LARGE SCALE GENOMIC DNA]</scope>
    <source>
        <strain evidence="2 3">CCMP1851</strain>
    </source>
</reference>
<organism evidence="2 3">
    <name type="scientific">Aureococcus anophagefferens</name>
    <name type="common">Harmful bloom alga</name>
    <dbReference type="NCBI Taxonomy" id="44056"/>
    <lineage>
        <taxon>Eukaryota</taxon>
        <taxon>Sar</taxon>
        <taxon>Stramenopiles</taxon>
        <taxon>Ochrophyta</taxon>
        <taxon>Pelagophyceae</taxon>
        <taxon>Pelagomonadales</taxon>
        <taxon>Pelagomonadaceae</taxon>
        <taxon>Aureococcus</taxon>
    </lineage>
</organism>
<sequence>MKTVARLVLLLVVGVAGALDLEALVESLLDKLNGTSVGPVIATCLGDLGAFESQLNASVAAIEAGSATQALDGLYLSTRALARAVDDCDVPLAVDYLEKGANALGFNATAHYAGEALTTLVFGLNVTEDVLRILDDAANGAGSDAGAALGDLILALAGSFSCDGKTGTALEACVLFEGLLGGAKIFLQDQAACEGVLEDAVGDVARAVSRLSEGDGAGVFNATVAALADLGRAADACGLPDVAALLQQETGELRAANVTVTDAPGVLLNVTVEGLDVSGDVAAIAAAAAAGDSKAAGLACAKLALSLRSAGCDSKACGLFEALLDAFAIVGSDASGDCAADLGDAETLFVQGAAALTAGDVEAGLFDFSVALRDVGGAARACQLDALADLIAAEAVKLGAANVTAAPVHILVDGLDVADAVYDAAKALVAEDWAAAGAALGDLVAALDAFHCGDDKACLVVENLIAALAVVSADVGGACAADLETTWSDLSGALASFEGGDAAAGVANLSVSLTSLATALGNDCGLERVAALVESEAAALGAANVTAAGSAVAVLVKGVDVASEIAAVAAAASKGDAATAGKELGALLETLGVAACDTAVCEIVNAIVSVFEDVTQDVSGCSGDFGDAAADLATFAADLGGGDVEAALAPLSRSLKDMGAGLEDCGVPEVADALGQCADQLGLASVGADAALVASVLVAGEDVLDEFGDAGLALSNGSYATAGASLARGLKDILAWNATNGCASAACLLLEGAMAALGALEGDFAACEADLDAAWTALDAGFESLATHAAFSDASNGVLKNDTVLWNQAAKVAGAPSDLLSRKNCEVFKDQAACDIAAKNLRHQRLYAELYRRRHGNATAELSSWWPSWDDITEDFDQLVAHVEEDVDRVWSDLVDDLEYLVGDDVAMAAIKDVAAALSALSSAIADCHAEEIAQVLSKLAAILGAPAGIGWLDEGFKIVVDAAEVSNDVYDALLFVKQDDYFMAGYEIAKLAVVLVA</sequence>
<protein>
    <submittedName>
        <fullName evidence="2">Uncharacterized protein</fullName>
    </submittedName>
</protein>
<dbReference type="EMBL" id="JBBJCI010000035">
    <property type="protein sequence ID" value="KAK7253365.1"/>
    <property type="molecule type" value="Genomic_DNA"/>
</dbReference>
<keyword evidence="1" id="KW-0732">Signal</keyword>
<evidence type="ECO:0000313" key="3">
    <source>
        <dbReference type="Proteomes" id="UP001363151"/>
    </source>
</evidence>
<accession>A0ABR1GBD9</accession>
<evidence type="ECO:0000256" key="1">
    <source>
        <dbReference type="SAM" id="SignalP"/>
    </source>
</evidence>
<feature type="signal peptide" evidence="1">
    <location>
        <begin position="1"/>
        <end position="18"/>
    </location>
</feature>
<gene>
    <name evidence="2" type="ORF">SO694_0000158</name>
</gene>